<feature type="transmembrane region" description="Helical" evidence="1">
    <location>
        <begin position="103"/>
        <end position="124"/>
    </location>
</feature>
<keyword evidence="1" id="KW-0472">Membrane</keyword>
<comment type="caution">
    <text evidence="2">The sequence shown here is derived from an EMBL/GenBank/DDBJ whole genome shotgun (WGS) entry which is preliminary data.</text>
</comment>
<keyword evidence="1" id="KW-1133">Transmembrane helix</keyword>
<dbReference type="Pfam" id="PF13787">
    <property type="entry name" value="HXXEE"/>
    <property type="match status" value="1"/>
</dbReference>
<dbReference type="EMBL" id="JBHUMQ010000012">
    <property type="protein sequence ID" value="MFD2692895.1"/>
    <property type="molecule type" value="Genomic_DNA"/>
</dbReference>
<organism evidence="2 3">
    <name type="scientific">Sporolactobacillus shoreicorticis</name>
    <dbReference type="NCBI Taxonomy" id="1923877"/>
    <lineage>
        <taxon>Bacteria</taxon>
        <taxon>Bacillati</taxon>
        <taxon>Bacillota</taxon>
        <taxon>Bacilli</taxon>
        <taxon>Bacillales</taxon>
        <taxon>Sporolactobacillaceae</taxon>
        <taxon>Sporolactobacillus</taxon>
    </lineage>
</organism>
<keyword evidence="1" id="KW-0812">Transmembrane</keyword>
<accession>A0ABW5S087</accession>
<protein>
    <submittedName>
        <fullName evidence="2">HXXEE domain-containing protein</fullName>
    </submittedName>
</protein>
<proteinExistence type="predicted"/>
<evidence type="ECO:0000313" key="3">
    <source>
        <dbReference type="Proteomes" id="UP001597399"/>
    </source>
</evidence>
<evidence type="ECO:0000256" key="1">
    <source>
        <dbReference type="SAM" id="Phobius"/>
    </source>
</evidence>
<keyword evidence="3" id="KW-1185">Reference proteome</keyword>
<dbReference type="Proteomes" id="UP001597399">
    <property type="component" value="Unassembled WGS sequence"/>
</dbReference>
<feature type="transmembrane region" description="Helical" evidence="1">
    <location>
        <begin position="131"/>
        <end position="153"/>
    </location>
</feature>
<feature type="transmembrane region" description="Helical" evidence="1">
    <location>
        <begin position="77"/>
        <end position="97"/>
    </location>
</feature>
<gene>
    <name evidence="2" type="ORF">ACFSUE_04510</name>
</gene>
<reference evidence="3" key="1">
    <citation type="journal article" date="2019" name="Int. J. Syst. Evol. Microbiol.">
        <title>The Global Catalogue of Microorganisms (GCM) 10K type strain sequencing project: providing services to taxonomists for standard genome sequencing and annotation.</title>
        <authorList>
            <consortium name="The Broad Institute Genomics Platform"/>
            <consortium name="The Broad Institute Genome Sequencing Center for Infectious Disease"/>
            <person name="Wu L."/>
            <person name="Ma J."/>
        </authorList>
    </citation>
    <scope>NUCLEOTIDE SEQUENCE [LARGE SCALE GENOMIC DNA]</scope>
    <source>
        <strain evidence="3">TISTR 2466</strain>
    </source>
</reference>
<sequence>MAPYLLLLFLLAFFLHNAEEAVWLVRASAQPLKMKRRPRPTQDQFLFAVLFVTAVAVLITALYLFYPDQWFLKYAYFGYVGAMILNVLLVHLSSTIIEKKYSPGLMTGLLLLVPVNGLLIINAFQSQLLSIAGFIGATVIMAVLLLLAISVLFRLAGKWINY</sequence>
<dbReference type="InterPro" id="IPR025671">
    <property type="entry name" value="HXXEE"/>
</dbReference>
<feature type="transmembrane region" description="Helical" evidence="1">
    <location>
        <begin position="46"/>
        <end position="65"/>
    </location>
</feature>
<name>A0ABW5S087_9BACL</name>
<dbReference type="RefSeq" id="WP_253063535.1">
    <property type="nucleotide sequence ID" value="NZ_JAMXWM010000022.1"/>
</dbReference>
<evidence type="ECO:0000313" key="2">
    <source>
        <dbReference type="EMBL" id="MFD2692895.1"/>
    </source>
</evidence>